<keyword evidence="5 6" id="KW-0472">Membrane</keyword>
<proteinExistence type="predicted"/>
<evidence type="ECO:0000256" key="4">
    <source>
        <dbReference type="ARBA" id="ARBA00022989"/>
    </source>
</evidence>
<keyword evidence="8" id="KW-1185">Reference proteome</keyword>
<dbReference type="EMBL" id="AP022577">
    <property type="protein sequence ID" value="BBX84806.1"/>
    <property type="molecule type" value="Genomic_DNA"/>
</dbReference>
<protein>
    <recommendedName>
        <fullName evidence="9">Prokaryotic cytochrome C oxidase subunit IV family protein</fullName>
    </recommendedName>
</protein>
<evidence type="ECO:0000256" key="5">
    <source>
        <dbReference type="ARBA" id="ARBA00023136"/>
    </source>
</evidence>
<evidence type="ECO:0000256" key="1">
    <source>
        <dbReference type="ARBA" id="ARBA00004651"/>
    </source>
</evidence>
<evidence type="ECO:0000313" key="7">
    <source>
        <dbReference type="EMBL" id="BBX84806.1"/>
    </source>
</evidence>
<dbReference type="Pfam" id="PF03626">
    <property type="entry name" value="COX4_pro"/>
    <property type="match status" value="1"/>
</dbReference>
<evidence type="ECO:0000256" key="6">
    <source>
        <dbReference type="SAM" id="Phobius"/>
    </source>
</evidence>
<dbReference type="RefSeq" id="WP_138232743.1">
    <property type="nucleotide sequence ID" value="NZ_AP022577.1"/>
</dbReference>
<evidence type="ECO:0008006" key="9">
    <source>
        <dbReference type="Google" id="ProtNLM"/>
    </source>
</evidence>
<keyword evidence="4 6" id="KW-1133">Transmembrane helix</keyword>
<gene>
    <name evidence="7" type="ORF">MAUB_26790</name>
</gene>
<accession>A0ABM7IDS7</accession>
<name>A0ABM7IDS7_9MYCO</name>
<feature type="transmembrane region" description="Helical" evidence="6">
    <location>
        <begin position="37"/>
        <end position="53"/>
    </location>
</feature>
<evidence type="ECO:0000256" key="3">
    <source>
        <dbReference type="ARBA" id="ARBA00022692"/>
    </source>
</evidence>
<comment type="subcellular location">
    <subcellularLocation>
        <location evidence="1">Cell membrane</location>
        <topology evidence="1">Multi-pass membrane protein</topology>
    </subcellularLocation>
</comment>
<sequence length="90" mass="10010">MTFNLFRSKTTLVWFGLIAATLTSWFVGVGHGLGQEFAGVVILLIAFVKVRFVGRYFMELRHAPFGLVAVFDAWIIVVASALIGLFIRFA</sequence>
<evidence type="ECO:0000256" key="2">
    <source>
        <dbReference type="ARBA" id="ARBA00022475"/>
    </source>
</evidence>
<organism evidence="7 8">
    <name type="scientific">Mycolicibacterium aubagnense</name>
    <dbReference type="NCBI Taxonomy" id="319707"/>
    <lineage>
        <taxon>Bacteria</taxon>
        <taxon>Bacillati</taxon>
        <taxon>Actinomycetota</taxon>
        <taxon>Actinomycetes</taxon>
        <taxon>Mycobacteriales</taxon>
        <taxon>Mycobacteriaceae</taxon>
        <taxon>Mycolicibacterium</taxon>
    </lineage>
</organism>
<feature type="transmembrane region" description="Helical" evidence="6">
    <location>
        <begin position="12"/>
        <end position="31"/>
    </location>
</feature>
<evidence type="ECO:0000313" key="8">
    <source>
        <dbReference type="Proteomes" id="UP000465609"/>
    </source>
</evidence>
<feature type="transmembrane region" description="Helical" evidence="6">
    <location>
        <begin position="65"/>
        <end position="87"/>
    </location>
</feature>
<keyword evidence="2" id="KW-1003">Cell membrane</keyword>
<dbReference type="InterPro" id="IPR005171">
    <property type="entry name" value="Cyt_c_oxidase_su4_prok"/>
</dbReference>
<dbReference type="Proteomes" id="UP000465609">
    <property type="component" value="Chromosome"/>
</dbReference>
<keyword evidence="3 6" id="KW-0812">Transmembrane</keyword>
<reference evidence="7 8" key="1">
    <citation type="journal article" date="2019" name="Emerg. Microbes Infect.">
        <title>Comprehensive subspecies identification of 175 nontuberculous mycobacteria species based on 7547 genomic profiles.</title>
        <authorList>
            <person name="Matsumoto Y."/>
            <person name="Kinjo T."/>
            <person name="Motooka D."/>
            <person name="Nabeya D."/>
            <person name="Jung N."/>
            <person name="Uechi K."/>
            <person name="Horii T."/>
            <person name="Iida T."/>
            <person name="Fujita J."/>
            <person name="Nakamura S."/>
        </authorList>
    </citation>
    <scope>NUCLEOTIDE SEQUENCE [LARGE SCALE GENOMIC DNA]</scope>
    <source>
        <strain evidence="7 8">JCM 15296</strain>
    </source>
</reference>